<organism evidence="3 4">
    <name type="scientific">Roseiarcus fermentans</name>
    <dbReference type="NCBI Taxonomy" id="1473586"/>
    <lineage>
        <taxon>Bacteria</taxon>
        <taxon>Pseudomonadati</taxon>
        <taxon>Pseudomonadota</taxon>
        <taxon>Alphaproteobacteria</taxon>
        <taxon>Hyphomicrobiales</taxon>
        <taxon>Roseiarcaceae</taxon>
        <taxon>Roseiarcus</taxon>
    </lineage>
</organism>
<feature type="chain" id="PRO_5016570718" evidence="2">
    <location>
        <begin position="22"/>
        <end position="146"/>
    </location>
</feature>
<keyword evidence="2" id="KW-0732">Signal</keyword>
<dbReference type="EMBL" id="QNRK01000020">
    <property type="protein sequence ID" value="RBP09867.1"/>
    <property type="molecule type" value="Genomic_DNA"/>
</dbReference>
<dbReference type="RefSeq" id="WP_170153265.1">
    <property type="nucleotide sequence ID" value="NZ_QNRK01000020.1"/>
</dbReference>
<feature type="region of interest" description="Disordered" evidence="1">
    <location>
        <begin position="29"/>
        <end position="56"/>
    </location>
</feature>
<feature type="compositionally biased region" description="Low complexity" evidence="1">
    <location>
        <begin position="29"/>
        <end position="42"/>
    </location>
</feature>
<accession>A0A366F5G3</accession>
<proteinExistence type="predicted"/>
<evidence type="ECO:0000256" key="1">
    <source>
        <dbReference type="SAM" id="MobiDB-lite"/>
    </source>
</evidence>
<reference evidence="3 4" key="1">
    <citation type="submission" date="2018-06" db="EMBL/GenBank/DDBJ databases">
        <title>Genomic Encyclopedia of Type Strains, Phase IV (KMG-IV): sequencing the most valuable type-strain genomes for metagenomic binning, comparative biology and taxonomic classification.</title>
        <authorList>
            <person name="Goeker M."/>
        </authorList>
    </citation>
    <scope>NUCLEOTIDE SEQUENCE [LARGE SCALE GENOMIC DNA]</scope>
    <source>
        <strain evidence="3 4">DSM 24875</strain>
    </source>
</reference>
<evidence type="ECO:0000256" key="2">
    <source>
        <dbReference type="SAM" id="SignalP"/>
    </source>
</evidence>
<dbReference type="Proteomes" id="UP000253529">
    <property type="component" value="Unassembled WGS sequence"/>
</dbReference>
<dbReference type="Gene3D" id="3.10.450.160">
    <property type="entry name" value="inner membrane protein cigr"/>
    <property type="match status" value="1"/>
</dbReference>
<gene>
    <name evidence="3" type="ORF">DFR50_12067</name>
</gene>
<dbReference type="Pfam" id="PF06823">
    <property type="entry name" value="DUF1236"/>
    <property type="match status" value="1"/>
</dbReference>
<sequence length="146" mass="14142">MKCARAAVSAFGLGVALPSLALANPLQGAADAPGGPGSADAGTRSGRPVDPGDARAVGASQIAPDRAAQIAKSLLATAPPGAGAVAVEVGSPLPGNVDVQPLPASVTDLVPEYRGFVYAVAGGEVAIVKPSTRQIVEVITSGGGRP</sequence>
<comment type="caution">
    <text evidence="3">The sequence shown here is derived from an EMBL/GenBank/DDBJ whole genome shotgun (WGS) entry which is preliminary data.</text>
</comment>
<evidence type="ECO:0000313" key="3">
    <source>
        <dbReference type="EMBL" id="RBP09867.1"/>
    </source>
</evidence>
<dbReference type="AlphaFoldDB" id="A0A366F5G3"/>
<keyword evidence="4" id="KW-1185">Reference proteome</keyword>
<feature type="signal peptide" evidence="2">
    <location>
        <begin position="1"/>
        <end position="21"/>
    </location>
</feature>
<protein>
    <submittedName>
        <fullName evidence="3">Uncharacterized protein DUF1236</fullName>
    </submittedName>
</protein>
<name>A0A366F5G3_9HYPH</name>
<evidence type="ECO:0000313" key="4">
    <source>
        <dbReference type="Proteomes" id="UP000253529"/>
    </source>
</evidence>
<dbReference type="InterPro" id="IPR009642">
    <property type="entry name" value="DUF1236"/>
</dbReference>